<dbReference type="PANTHER" id="PTHR35535:SF1">
    <property type="entry name" value="HEAT SHOCK PROTEIN HSLJ"/>
    <property type="match status" value="1"/>
</dbReference>
<dbReference type="Gene3D" id="2.40.128.270">
    <property type="match status" value="1"/>
</dbReference>
<dbReference type="Proteomes" id="UP000588604">
    <property type="component" value="Unassembled WGS sequence"/>
</dbReference>
<reference evidence="2 3" key="1">
    <citation type="submission" date="2020-08" db="EMBL/GenBank/DDBJ databases">
        <title>Genomic Encyclopedia of Type Strains, Phase IV (KMG-IV): sequencing the most valuable type-strain genomes for metagenomic binning, comparative biology and taxonomic classification.</title>
        <authorList>
            <person name="Goeker M."/>
        </authorList>
    </citation>
    <scope>NUCLEOTIDE SEQUENCE [LARGE SCALE GENOMIC DNA]</scope>
    <source>
        <strain evidence="2 3">DSM 102044</strain>
    </source>
</reference>
<evidence type="ECO:0000313" key="3">
    <source>
        <dbReference type="Proteomes" id="UP000588604"/>
    </source>
</evidence>
<organism evidence="2 3">
    <name type="scientific">Algoriphagus iocasae</name>
    <dbReference type="NCBI Taxonomy" id="1836499"/>
    <lineage>
        <taxon>Bacteria</taxon>
        <taxon>Pseudomonadati</taxon>
        <taxon>Bacteroidota</taxon>
        <taxon>Cytophagia</taxon>
        <taxon>Cytophagales</taxon>
        <taxon>Cyclobacteriaceae</taxon>
        <taxon>Algoriphagus</taxon>
    </lineage>
</organism>
<dbReference type="RefSeq" id="WP_184495893.1">
    <property type="nucleotide sequence ID" value="NZ_JACIJO010000002.1"/>
</dbReference>
<dbReference type="InterPro" id="IPR053147">
    <property type="entry name" value="Hsp_HslJ-like"/>
</dbReference>
<dbReference type="AlphaFoldDB" id="A0A841MJX6"/>
<keyword evidence="2" id="KW-0346">Stress response</keyword>
<dbReference type="InterPro" id="IPR038670">
    <property type="entry name" value="HslJ-like_sf"/>
</dbReference>
<protein>
    <submittedName>
        <fullName evidence="2">Heat shock protein HslJ</fullName>
    </submittedName>
</protein>
<evidence type="ECO:0000313" key="2">
    <source>
        <dbReference type="EMBL" id="MBB6327183.1"/>
    </source>
</evidence>
<comment type="caution">
    <text evidence="2">The sequence shown here is derived from an EMBL/GenBank/DDBJ whole genome shotgun (WGS) entry which is preliminary data.</text>
</comment>
<keyword evidence="3" id="KW-1185">Reference proteome</keyword>
<dbReference type="PANTHER" id="PTHR35535">
    <property type="entry name" value="HEAT SHOCK PROTEIN HSLJ"/>
    <property type="match status" value="1"/>
</dbReference>
<accession>A0A841MJX6</accession>
<sequence length="139" mass="15167">MKAFRIIPILFMVLMLVNCKPIQKTAVGMLTNNQWELESLKGNSTLAELFPSGLPFLNFEEAGKLSGFGGCNNFSGIYSLEGKDLKLDPGAVTQRACLAEGENQFLEAIQQVKSFKGDSEKITLSGEAGELMSFVPKNQ</sequence>
<dbReference type="Pfam" id="PF03724">
    <property type="entry name" value="META"/>
    <property type="match status" value="1"/>
</dbReference>
<feature type="domain" description="DUF306" evidence="1">
    <location>
        <begin position="30"/>
        <end position="134"/>
    </location>
</feature>
<evidence type="ECO:0000259" key="1">
    <source>
        <dbReference type="Pfam" id="PF03724"/>
    </source>
</evidence>
<gene>
    <name evidence="2" type="ORF">FHS59_002811</name>
</gene>
<dbReference type="EMBL" id="JACIJO010000002">
    <property type="protein sequence ID" value="MBB6327183.1"/>
    <property type="molecule type" value="Genomic_DNA"/>
</dbReference>
<name>A0A841MJX6_9BACT</name>
<proteinExistence type="predicted"/>
<dbReference type="InterPro" id="IPR005184">
    <property type="entry name" value="DUF306_Meta_HslJ"/>
</dbReference>